<dbReference type="EMBL" id="JAAEAM010000068">
    <property type="protein sequence ID" value="NDV77236.1"/>
    <property type="molecule type" value="Genomic_DNA"/>
</dbReference>
<dbReference type="RefSeq" id="WP_163126318.1">
    <property type="nucleotide sequence ID" value="NZ_JAAEAM010000068.1"/>
</dbReference>
<dbReference type="Pfam" id="PF04448">
    <property type="entry name" value="DUF551"/>
    <property type="match status" value="1"/>
</dbReference>
<protein>
    <submittedName>
        <fullName evidence="2">DUF551 domain-containing protein</fullName>
    </submittedName>
</protein>
<comment type="caution">
    <text evidence="2">The sequence shown here is derived from an EMBL/GenBank/DDBJ whole genome shotgun (WGS) entry which is preliminary data.</text>
</comment>
<dbReference type="AlphaFoldDB" id="A0A6B2MQH9"/>
<gene>
    <name evidence="2" type="ORF">GFJ35_35110</name>
</gene>
<accession>A0A6B2MQH9</accession>
<reference evidence="2" key="1">
    <citation type="submission" date="2019-11" db="EMBL/GenBank/DDBJ databases">
        <title>Burkholderia cenocepacia CF.</title>
        <authorList>
            <person name="Vianna E.F."/>
            <person name="Marques E.A."/>
            <person name="Albano R.M."/>
            <person name="Leao R.S."/>
        </authorList>
    </citation>
    <scope>NUCLEOTIDE SEQUENCE</scope>
    <source>
        <strain evidence="2">MS-2140</strain>
    </source>
</reference>
<proteinExistence type="predicted"/>
<organism evidence="2">
    <name type="scientific">Burkholderia cenocepacia</name>
    <dbReference type="NCBI Taxonomy" id="95486"/>
    <lineage>
        <taxon>Bacteria</taxon>
        <taxon>Pseudomonadati</taxon>
        <taxon>Pseudomonadota</taxon>
        <taxon>Betaproteobacteria</taxon>
        <taxon>Burkholderiales</taxon>
        <taxon>Burkholderiaceae</taxon>
        <taxon>Burkholderia</taxon>
        <taxon>Burkholderia cepacia complex</taxon>
    </lineage>
</organism>
<name>A0A6B2MQH9_9BURK</name>
<dbReference type="InterPro" id="IPR007539">
    <property type="entry name" value="DUF551"/>
</dbReference>
<evidence type="ECO:0000259" key="1">
    <source>
        <dbReference type="Pfam" id="PF04448"/>
    </source>
</evidence>
<feature type="domain" description="DUF551" evidence="1">
    <location>
        <begin position="103"/>
        <end position="122"/>
    </location>
</feature>
<evidence type="ECO:0000313" key="2">
    <source>
        <dbReference type="EMBL" id="NDV77236.1"/>
    </source>
</evidence>
<sequence length="126" mass="14356">MTEREEFEVHFGIPIEQRRSPSAGGYAQREFQMMWAGWQASRRTTPDREAWQPVETAPKGPSIQLWVPALGIFVDGPWRGRWSYVANQWVLDTPFCEPDGRGVSVSEIHNPTHWMPLPPAPNGEKG</sequence>